<dbReference type="Gene3D" id="1.20.1560.10">
    <property type="entry name" value="ABC transporter type 1, transmembrane domain"/>
    <property type="match status" value="1"/>
</dbReference>
<protein>
    <submittedName>
        <fullName evidence="8">ATP-binding cassette domain-containing protein</fullName>
    </submittedName>
</protein>
<evidence type="ECO:0000313" key="8">
    <source>
        <dbReference type="EMBL" id="MDJ1479483.1"/>
    </source>
</evidence>
<dbReference type="AlphaFoldDB" id="A0AAE3QMQ9"/>
<evidence type="ECO:0000259" key="7">
    <source>
        <dbReference type="PROSITE" id="PS50929"/>
    </source>
</evidence>
<comment type="caution">
    <text evidence="8">The sequence shown here is derived from an EMBL/GenBank/DDBJ whole genome shotgun (WGS) entry which is preliminary data.</text>
</comment>
<dbReference type="PANTHER" id="PTHR43394:SF4">
    <property type="entry name" value="TOXIN SECRETION ABC TRANSPORTER ATP-BINDING PROTEIN"/>
    <property type="match status" value="1"/>
</dbReference>
<feature type="transmembrane region" description="Helical" evidence="5">
    <location>
        <begin position="214"/>
        <end position="237"/>
    </location>
</feature>
<keyword evidence="8" id="KW-0547">Nucleotide-binding</keyword>
<dbReference type="InterPro" id="IPR011527">
    <property type="entry name" value="ABC1_TM_dom"/>
</dbReference>
<sequence>MDKRKITKLLQKIAELSGQKVTPMQLSGNDHQLDREYTIKDIHKFIDELTYKGQKAGLTFLQNHLRPEEVASFLENITFPVIFFQQISPDKIEPLLIYRDKNDDLVGEYPDSETVFKESQIRDLSRQFLTQQQATDPRQNGHVIFVTSFPVHYLADQPTGDENKETLAPPTPLKRLLNLLGSERKDISYIYVYAIVVGLISLVLPLGIQAMIRLISGGMIFSSVVVIITVVIIGLLASGGLQIMQISLVEILQQRIFAKAAFEFTYRVPKIRLDALSKYYPPELMNRFFDVINVQKSLPKLLVDLTGAVLQILFGLILLSFYHPFFLAFSVLLVGIIALIFKITGPKGLKTSLTESKYKYKIVYWLEEIARTVNSFRLAGDTNLHMQKMDDYVSNYLYYRKSHFSVLRTQLIYIVIFKVLIIGGLLILGTLLVVDRQITLGQFVASEIVIVLVVAAVEKIIVNMDTVYDLLTAVEKIGTVTDMPLENERGAPLELNTNSQGMEVAIKDLWYRYAMGDKALEGVSFTIKAGEKVAIAGMHAAGKHTLAKLLAGVMTDYTGSITYNQISLRDIHPSSLRPIVSNYLFEDAVFSGSILENVAMNRPGISYEDVRWALTNVGLQHYMNKLPEGLYTHIGADGQHPSEGVTHKILFARAIVSKPKLLVVKDTLPEMCRTDRTQLIQFMTSREMPWTLVVVSNDAMLLSQCDKVLVFDDGHLVTQGSYQQVKDHPVLREAILQD</sequence>
<dbReference type="GO" id="GO:0005524">
    <property type="term" value="F:ATP binding"/>
    <property type="evidence" value="ECO:0007669"/>
    <property type="project" value="UniProtKB-KW"/>
</dbReference>
<gene>
    <name evidence="8" type="ORF">QNI16_03235</name>
</gene>
<proteinExistence type="predicted"/>
<dbReference type="SUPFAM" id="SSF90123">
    <property type="entry name" value="ABC transporter transmembrane region"/>
    <property type="match status" value="1"/>
</dbReference>
<evidence type="ECO:0000313" key="9">
    <source>
        <dbReference type="Proteomes" id="UP001241110"/>
    </source>
</evidence>
<reference evidence="8" key="1">
    <citation type="submission" date="2023-05" db="EMBL/GenBank/DDBJ databases">
        <authorList>
            <person name="Zhang X."/>
        </authorList>
    </citation>
    <scope>NUCLEOTIDE SEQUENCE</scope>
    <source>
        <strain evidence="8">YF14B1</strain>
    </source>
</reference>
<keyword evidence="8" id="KW-0067">ATP-binding</keyword>
<dbReference type="InterPro" id="IPR039421">
    <property type="entry name" value="Type_1_exporter"/>
</dbReference>
<feature type="transmembrane region" description="Helical" evidence="5">
    <location>
        <begin position="189"/>
        <end position="208"/>
    </location>
</feature>
<keyword evidence="4 5" id="KW-0472">Membrane</keyword>
<dbReference type="Gene3D" id="3.40.50.300">
    <property type="entry name" value="P-loop containing nucleotide triphosphate hydrolases"/>
    <property type="match status" value="1"/>
</dbReference>
<dbReference type="Proteomes" id="UP001241110">
    <property type="component" value="Unassembled WGS sequence"/>
</dbReference>
<feature type="transmembrane region" description="Helical" evidence="5">
    <location>
        <begin position="440"/>
        <end position="457"/>
    </location>
</feature>
<dbReference type="InterPro" id="IPR027417">
    <property type="entry name" value="P-loop_NTPase"/>
</dbReference>
<dbReference type="GO" id="GO:0005886">
    <property type="term" value="C:plasma membrane"/>
    <property type="evidence" value="ECO:0007669"/>
    <property type="project" value="UniProtKB-SubCell"/>
</dbReference>
<dbReference type="Pfam" id="PF00005">
    <property type="entry name" value="ABC_tran"/>
    <property type="match status" value="1"/>
</dbReference>
<accession>A0AAE3QMQ9</accession>
<dbReference type="InterPro" id="IPR036640">
    <property type="entry name" value="ABC1_TM_sf"/>
</dbReference>
<evidence type="ECO:0000256" key="5">
    <source>
        <dbReference type="SAM" id="Phobius"/>
    </source>
</evidence>
<evidence type="ECO:0000256" key="2">
    <source>
        <dbReference type="ARBA" id="ARBA00022692"/>
    </source>
</evidence>
<feature type="transmembrane region" description="Helical" evidence="5">
    <location>
        <begin position="411"/>
        <end position="434"/>
    </location>
</feature>
<dbReference type="PROSITE" id="PS50929">
    <property type="entry name" value="ABC_TM1F"/>
    <property type="match status" value="1"/>
</dbReference>
<feature type="domain" description="ABC transmembrane type-1" evidence="7">
    <location>
        <begin position="192"/>
        <end position="469"/>
    </location>
</feature>
<dbReference type="SUPFAM" id="SSF52540">
    <property type="entry name" value="P-loop containing nucleoside triphosphate hydrolases"/>
    <property type="match status" value="1"/>
</dbReference>
<dbReference type="GO" id="GO:0016887">
    <property type="term" value="F:ATP hydrolysis activity"/>
    <property type="evidence" value="ECO:0007669"/>
    <property type="project" value="InterPro"/>
</dbReference>
<dbReference type="GO" id="GO:0015421">
    <property type="term" value="F:ABC-type oligopeptide transporter activity"/>
    <property type="evidence" value="ECO:0007669"/>
    <property type="project" value="TreeGrafter"/>
</dbReference>
<evidence type="ECO:0000259" key="6">
    <source>
        <dbReference type="PROSITE" id="PS50893"/>
    </source>
</evidence>
<evidence type="ECO:0000256" key="1">
    <source>
        <dbReference type="ARBA" id="ARBA00004651"/>
    </source>
</evidence>
<comment type="subcellular location">
    <subcellularLocation>
        <location evidence="1">Cell membrane</location>
        <topology evidence="1">Multi-pass membrane protein</topology>
    </subcellularLocation>
</comment>
<evidence type="ECO:0000256" key="3">
    <source>
        <dbReference type="ARBA" id="ARBA00022989"/>
    </source>
</evidence>
<name>A0AAE3QMQ9_9BACT</name>
<organism evidence="8 9">
    <name type="scientific">Xanthocytophaga flava</name>
    <dbReference type="NCBI Taxonomy" id="3048013"/>
    <lineage>
        <taxon>Bacteria</taxon>
        <taxon>Pseudomonadati</taxon>
        <taxon>Bacteroidota</taxon>
        <taxon>Cytophagia</taxon>
        <taxon>Cytophagales</taxon>
        <taxon>Rhodocytophagaceae</taxon>
        <taxon>Xanthocytophaga</taxon>
    </lineage>
</organism>
<dbReference type="InterPro" id="IPR003439">
    <property type="entry name" value="ABC_transporter-like_ATP-bd"/>
</dbReference>
<dbReference type="RefSeq" id="WP_313975695.1">
    <property type="nucleotide sequence ID" value="NZ_JASJOS010000001.1"/>
</dbReference>
<keyword evidence="3 5" id="KW-1133">Transmembrane helix</keyword>
<feature type="transmembrane region" description="Helical" evidence="5">
    <location>
        <begin position="301"/>
        <end position="319"/>
    </location>
</feature>
<keyword evidence="2 5" id="KW-0812">Transmembrane</keyword>
<dbReference type="EMBL" id="JASJOS010000001">
    <property type="protein sequence ID" value="MDJ1479483.1"/>
    <property type="molecule type" value="Genomic_DNA"/>
</dbReference>
<feature type="transmembrane region" description="Helical" evidence="5">
    <location>
        <begin position="325"/>
        <end position="343"/>
    </location>
</feature>
<feature type="domain" description="ABC transporter" evidence="6">
    <location>
        <begin position="504"/>
        <end position="738"/>
    </location>
</feature>
<evidence type="ECO:0000256" key="4">
    <source>
        <dbReference type="ARBA" id="ARBA00023136"/>
    </source>
</evidence>
<dbReference type="PANTHER" id="PTHR43394">
    <property type="entry name" value="ATP-DEPENDENT PERMEASE MDL1, MITOCHONDRIAL"/>
    <property type="match status" value="1"/>
</dbReference>
<dbReference type="PROSITE" id="PS50893">
    <property type="entry name" value="ABC_TRANSPORTER_2"/>
    <property type="match status" value="1"/>
</dbReference>